<comment type="caution">
    <text evidence="1">The sequence shown here is derived from an EMBL/GenBank/DDBJ whole genome shotgun (WGS) entry which is preliminary data.</text>
</comment>
<evidence type="ECO:0000313" key="2">
    <source>
        <dbReference type="Proteomes" id="UP000663843"/>
    </source>
</evidence>
<gene>
    <name evidence="1" type="ORF">RDB_LOCUS113052</name>
</gene>
<accession>A0A8H3CCW8</accession>
<dbReference type="AlphaFoldDB" id="A0A8H3CCW8"/>
<protein>
    <submittedName>
        <fullName evidence="1">Uncharacterized protein</fullName>
    </submittedName>
</protein>
<dbReference type="EMBL" id="CAJMWT010003692">
    <property type="protein sequence ID" value="CAE6476872.1"/>
    <property type="molecule type" value="Genomic_DNA"/>
</dbReference>
<proteinExistence type="predicted"/>
<organism evidence="1 2">
    <name type="scientific">Rhizoctonia solani</name>
    <dbReference type="NCBI Taxonomy" id="456999"/>
    <lineage>
        <taxon>Eukaryota</taxon>
        <taxon>Fungi</taxon>
        <taxon>Dikarya</taxon>
        <taxon>Basidiomycota</taxon>
        <taxon>Agaricomycotina</taxon>
        <taxon>Agaricomycetes</taxon>
        <taxon>Cantharellales</taxon>
        <taxon>Ceratobasidiaceae</taxon>
        <taxon>Rhizoctonia</taxon>
    </lineage>
</organism>
<dbReference type="Proteomes" id="UP000663843">
    <property type="component" value="Unassembled WGS sequence"/>
</dbReference>
<evidence type="ECO:0000313" key="1">
    <source>
        <dbReference type="EMBL" id="CAE6476872.1"/>
    </source>
</evidence>
<name>A0A8H3CCW8_9AGAM</name>
<sequence>MPLAPTVARTGRLDCPHHGRGRLATREEDAYVETWGCCTCYVLCTSPVHHGADWLFWVDPITGLGKCDDEASQNTTGDHGYGENTEVVIDPTGMAYLMSGEPLVARDAKVGPYHVNVKGKHKILTRRRH</sequence>
<reference evidence="1" key="1">
    <citation type="submission" date="2021-01" db="EMBL/GenBank/DDBJ databases">
        <authorList>
            <person name="Kaushik A."/>
        </authorList>
    </citation>
    <scope>NUCLEOTIDE SEQUENCE</scope>
    <source>
        <strain evidence="1">AG2-2IIIB</strain>
    </source>
</reference>